<dbReference type="AlphaFoldDB" id="A0A6I4M799"/>
<dbReference type="Gene3D" id="3.10.20.810">
    <property type="entry name" value="Phosphoribosyl-AMP cyclohydrolase"/>
    <property type="match status" value="1"/>
</dbReference>
<evidence type="ECO:0000256" key="4">
    <source>
        <dbReference type="ARBA" id="ARBA00022605"/>
    </source>
</evidence>
<keyword evidence="9" id="KW-1185">Reference proteome</keyword>
<comment type="caution">
    <text evidence="8">The sequence shown here is derived from an EMBL/GenBank/DDBJ whole genome shotgun (WGS) entry which is preliminary data.</text>
</comment>
<dbReference type="PANTHER" id="PTHR42945">
    <property type="entry name" value="HISTIDINE BIOSYNTHESIS BIFUNCTIONAL PROTEIN"/>
    <property type="match status" value="1"/>
</dbReference>
<keyword evidence="6" id="KW-0368">Histidine biosynthesis</keyword>
<evidence type="ECO:0000259" key="7">
    <source>
        <dbReference type="Pfam" id="PF01502"/>
    </source>
</evidence>
<dbReference type="PANTHER" id="PTHR42945:SF1">
    <property type="entry name" value="HISTIDINE BIOSYNTHESIS BIFUNCTIONAL PROTEIN HIS7"/>
    <property type="match status" value="1"/>
</dbReference>
<accession>A0A6I4M799</accession>
<proteinExistence type="predicted"/>
<dbReference type="InterPro" id="IPR038019">
    <property type="entry name" value="PRib_AMP_CycHydrolase_sf"/>
</dbReference>
<dbReference type="Proteomes" id="UP000462055">
    <property type="component" value="Unassembled WGS sequence"/>
</dbReference>
<evidence type="ECO:0000256" key="1">
    <source>
        <dbReference type="ARBA" id="ARBA00000024"/>
    </source>
</evidence>
<dbReference type="InterPro" id="IPR002496">
    <property type="entry name" value="PRib_AMP_CycHydrolase_dom"/>
</dbReference>
<evidence type="ECO:0000313" key="9">
    <source>
        <dbReference type="Proteomes" id="UP000462055"/>
    </source>
</evidence>
<evidence type="ECO:0000313" key="8">
    <source>
        <dbReference type="EMBL" id="MWA01472.1"/>
    </source>
</evidence>
<dbReference type="Pfam" id="PF01502">
    <property type="entry name" value="PRA-CH"/>
    <property type="match status" value="1"/>
</dbReference>
<organism evidence="8 9">
    <name type="scientific">Actinomadura physcomitrii</name>
    <dbReference type="NCBI Taxonomy" id="2650748"/>
    <lineage>
        <taxon>Bacteria</taxon>
        <taxon>Bacillati</taxon>
        <taxon>Actinomycetota</taxon>
        <taxon>Actinomycetes</taxon>
        <taxon>Streptosporangiales</taxon>
        <taxon>Thermomonosporaceae</taxon>
        <taxon>Actinomadura</taxon>
    </lineage>
</organism>
<evidence type="ECO:0000256" key="5">
    <source>
        <dbReference type="ARBA" id="ARBA00022801"/>
    </source>
</evidence>
<dbReference type="EMBL" id="WBMS02000009">
    <property type="protein sequence ID" value="MWA01472.1"/>
    <property type="molecule type" value="Genomic_DNA"/>
</dbReference>
<name>A0A6I4M799_9ACTN</name>
<comment type="catalytic activity">
    <reaction evidence="1">
        <text>1-(5-phospho-beta-D-ribosyl)-5'-AMP + H2O = 1-(5-phospho-beta-D-ribosyl)-5-[(5-phospho-beta-D-ribosylamino)methylideneamino]imidazole-4-carboxamide</text>
        <dbReference type="Rhea" id="RHEA:20049"/>
        <dbReference type="ChEBI" id="CHEBI:15377"/>
        <dbReference type="ChEBI" id="CHEBI:58435"/>
        <dbReference type="ChEBI" id="CHEBI:59457"/>
        <dbReference type="EC" id="3.5.4.19"/>
    </reaction>
</comment>
<dbReference type="GO" id="GO:0004635">
    <property type="term" value="F:phosphoribosyl-AMP cyclohydrolase activity"/>
    <property type="evidence" value="ECO:0007669"/>
    <property type="project" value="UniProtKB-EC"/>
</dbReference>
<dbReference type="GO" id="GO:0000105">
    <property type="term" value="P:L-histidine biosynthetic process"/>
    <property type="evidence" value="ECO:0007669"/>
    <property type="project" value="UniProtKB-UniPathway"/>
</dbReference>
<feature type="domain" description="Phosphoribosyl-AMP cyclohydrolase" evidence="7">
    <location>
        <begin position="67"/>
        <end position="137"/>
    </location>
</feature>
<gene>
    <name evidence="8" type="ORF">F8568_014000</name>
</gene>
<evidence type="ECO:0000256" key="2">
    <source>
        <dbReference type="ARBA" id="ARBA00005169"/>
    </source>
</evidence>
<dbReference type="EC" id="3.5.4.19" evidence="3"/>
<dbReference type="UniPathway" id="UPA00031">
    <property type="reaction ID" value="UER00008"/>
</dbReference>
<evidence type="ECO:0000256" key="6">
    <source>
        <dbReference type="ARBA" id="ARBA00023102"/>
    </source>
</evidence>
<evidence type="ECO:0000256" key="3">
    <source>
        <dbReference type="ARBA" id="ARBA00012721"/>
    </source>
</evidence>
<keyword evidence="4" id="KW-0028">Amino-acid biosynthesis</keyword>
<reference evidence="8" key="1">
    <citation type="submission" date="2019-12" db="EMBL/GenBank/DDBJ databases">
        <title>Actinomadura physcomitrii sp. nov., a novel actinomycete isolated from moss [Physcomitrium sphaericum (Ludw) Fuernr].</title>
        <authorList>
            <person name="Zhuang X."/>
        </authorList>
    </citation>
    <scope>NUCLEOTIDE SEQUENCE [LARGE SCALE GENOMIC DNA]</scope>
    <source>
        <strain evidence="8">LD22</strain>
    </source>
</reference>
<comment type="pathway">
    <text evidence="2">Amino-acid biosynthesis; L-histidine biosynthesis; L-histidine from 5-phospho-alpha-D-ribose 1-diphosphate: step 3/9.</text>
</comment>
<keyword evidence="5" id="KW-0378">Hydrolase</keyword>
<dbReference type="SUPFAM" id="SSF141734">
    <property type="entry name" value="HisI-like"/>
    <property type="match status" value="1"/>
</dbReference>
<sequence length="158" mass="17170">MRADIGAHGDDRVAVAPRRGEDRVVNELEEGTRLALDFGKLRAVAATGSEVVPVVLQDAASKDVLFIGYANEQALKATLDERIAVLWSTSRNELWRKGASSGDVLELVEVRVNCEQNSLLYLVNRTTGGACHTRSASGDARPTCYYRSITGEGALRHE</sequence>
<protein>
    <recommendedName>
        <fullName evidence="3">phosphoribosyl-AMP cyclohydrolase</fullName>
        <ecNumber evidence="3">3.5.4.19</ecNumber>
    </recommendedName>
</protein>